<comment type="caution">
    <text evidence="4">The sequence shown here is derived from an EMBL/GenBank/DDBJ whole genome shotgun (WGS) entry which is preliminary data.</text>
</comment>
<dbReference type="Gene3D" id="2.60.40.680">
    <property type="match status" value="1"/>
</dbReference>
<feature type="domain" description="SLH" evidence="3">
    <location>
        <begin position="475"/>
        <end position="538"/>
    </location>
</feature>
<dbReference type="InterPro" id="IPR002102">
    <property type="entry name" value="Cohesin_dom"/>
</dbReference>
<dbReference type="Proteomes" id="UP001300012">
    <property type="component" value="Unassembled WGS sequence"/>
</dbReference>
<dbReference type="InterPro" id="IPR001119">
    <property type="entry name" value="SLH_dom"/>
</dbReference>
<dbReference type="InterPro" id="IPR051465">
    <property type="entry name" value="Cell_Envelope_Struct_Comp"/>
</dbReference>
<feature type="domain" description="SLH" evidence="3">
    <location>
        <begin position="416"/>
        <end position="474"/>
    </location>
</feature>
<dbReference type="RefSeq" id="WP_258215002.1">
    <property type="nucleotide sequence ID" value="NZ_JANQBD010000014.1"/>
</dbReference>
<proteinExistence type="predicted"/>
<keyword evidence="2" id="KW-0732">Signal</keyword>
<evidence type="ECO:0000313" key="5">
    <source>
        <dbReference type="Proteomes" id="UP001300012"/>
    </source>
</evidence>
<dbReference type="EMBL" id="JANQBD010000014">
    <property type="protein sequence ID" value="MCR8633428.1"/>
    <property type="molecule type" value="Genomic_DNA"/>
</dbReference>
<dbReference type="PANTHER" id="PTHR43308:SF5">
    <property type="entry name" value="S-LAYER PROTEIN _ PEPTIDOGLYCAN ENDO-BETA-N-ACETYLGLUCOSAMINIDASE"/>
    <property type="match status" value="1"/>
</dbReference>
<evidence type="ECO:0000256" key="1">
    <source>
        <dbReference type="SAM" id="MobiDB-lite"/>
    </source>
</evidence>
<protein>
    <submittedName>
        <fullName evidence="4">S-layer homology domain-containing protein</fullName>
    </submittedName>
</protein>
<sequence length="602" mass="64348">MSRKANHLIFAAVLLFAVWFNPGPALAESSPVYSLALDNGQVTVGSEVKVTVTAEHAVNLYGYEVVLEYEPDKLDYVRTVNIMGDGGLSITPILQGNRITFAHTNIGKDSVNSGNFNLSTFTFKSKSSGNSPLILRSVKAVNQHDDYLDYQLWNSGSQADLLIINNGSSGSSSGNATPDIGNPTADGPSKSSDGVHIINSSPLLEQTSDGSIISKWSLDATALNQAVDQLIASGNQSKIELEIKGNTQAVQVQLPADSLAYALSKISESVISIKFDTVSYDLPLKALNMADLTRALNSDAKDIKIKISIQKVEGVAAAQLDSKIKEAGYQLLTNAIEFNITAEANGNSLSVNDFGSTYVPRTLILHDSVNVNTAAAVIYDPSTGEINFVPALFTESNGTLQVTIQRTGNSIYTVVKSSKTFLDMEGHWAKADVEQLASKLLIKGISDTRFAPQNQITRAEFAILLVRGLGLTASDTSKFVDIQSSDWFAPAVGAAVKAGLIDGYEDSTFRPNANITREQMAVMITRAIALTGKKLDADPARTPSFVDASSISGWAKDAVARSVSMGIMNGVTDSTFAPNDNATRAQAAVMLKRSLQLLQFMN</sequence>
<dbReference type="InterPro" id="IPR008965">
    <property type="entry name" value="CBM2/CBM3_carb-bd_dom_sf"/>
</dbReference>
<dbReference type="PANTHER" id="PTHR43308">
    <property type="entry name" value="OUTER MEMBRANE PROTEIN ALPHA-RELATED"/>
    <property type="match status" value="1"/>
</dbReference>
<dbReference type="CDD" id="cd08547">
    <property type="entry name" value="Type_II_cohesin"/>
    <property type="match status" value="1"/>
</dbReference>
<dbReference type="Pfam" id="PF00395">
    <property type="entry name" value="SLH"/>
    <property type="match status" value="3"/>
</dbReference>
<feature type="region of interest" description="Disordered" evidence="1">
    <location>
        <begin position="171"/>
        <end position="196"/>
    </location>
</feature>
<gene>
    <name evidence="4" type="ORF">NV381_19790</name>
</gene>
<organism evidence="4 5">
    <name type="scientific">Paenibacillus radicis</name>
    <name type="common">ex Xue et al. 2023</name>
    <dbReference type="NCBI Taxonomy" id="2972489"/>
    <lineage>
        <taxon>Bacteria</taxon>
        <taxon>Bacillati</taxon>
        <taxon>Bacillota</taxon>
        <taxon>Bacilli</taxon>
        <taxon>Bacillales</taxon>
        <taxon>Paenibacillaceae</taxon>
        <taxon>Paenibacillus</taxon>
    </lineage>
</organism>
<evidence type="ECO:0000313" key="4">
    <source>
        <dbReference type="EMBL" id="MCR8633428.1"/>
    </source>
</evidence>
<dbReference type="PROSITE" id="PS51272">
    <property type="entry name" value="SLH"/>
    <property type="match status" value="3"/>
</dbReference>
<dbReference type="SUPFAM" id="SSF49384">
    <property type="entry name" value="Carbohydrate-binding domain"/>
    <property type="match status" value="1"/>
</dbReference>
<feature type="signal peptide" evidence="2">
    <location>
        <begin position="1"/>
        <end position="27"/>
    </location>
</feature>
<feature type="domain" description="SLH" evidence="3">
    <location>
        <begin position="542"/>
        <end position="602"/>
    </location>
</feature>
<reference evidence="4 5" key="1">
    <citation type="submission" date="2022-08" db="EMBL/GenBank/DDBJ databases">
        <title>Paenibacillus endoradicis sp. nov., Paenibacillus radicibacter sp. nov and Paenibacillus pararadicis sp. nov., three cold-adapted plant growth-promoting bacteria isolated from root of Larix gmelinii in Great Khingan.</title>
        <authorList>
            <person name="Xue H."/>
        </authorList>
    </citation>
    <scope>NUCLEOTIDE SEQUENCE [LARGE SCALE GENOMIC DNA]</scope>
    <source>
        <strain evidence="4 5">N5-1-1-5</strain>
    </source>
</reference>
<name>A0ABT1YJR3_9BACL</name>
<feature type="chain" id="PRO_5045291905" evidence="2">
    <location>
        <begin position="28"/>
        <end position="602"/>
    </location>
</feature>
<evidence type="ECO:0000259" key="3">
    <source>
        <dbReference type="PROSITE" id="PS51272"/>
    </source>
</evidence>
<keyword evidence="5" id="KW-1185">Reference proteome</keyword>
<accession>A0ABT1YJR3</accession>
<dbReference type="Pfam" id="PF00963">
    <property type="entry name" value="Cohesin"/>
    <property type="match status" value="1"/>
</dbReference>
<evidence type="ECO:0000256" key="2">
    <source>
        <dbReference type="SAM" id="SignalP"/>
    </source>
</evidence>